<evidence type="ECO:0000313" key="2">
    <source>
        <dbReference type="EMBL" id="PYE52779.1"/>
    </source>
</evidence>
<dbReference type="InterPro" id="IPR007214">
    <property type="entry name" value="YbaK/aa-tRNA-synth-assoc-dom"/>
</dbReference>
<dbReference type="CDD" id="cd04333">
    <property type="entry name" value="ProX_deacylase"/>
    <property type="match status" value="1"/>
</dbReference>
<keyword evidence="3" id="KW-1185">Reference proteome</keyword>
<reference evidence="2 3" key="1">
    <citation type="submission" date="2018-06" db="EMBL/GenBank/DDBJ databases">
        <title>Genomic Encyclopedia of Type Strains, Phase IV (KMG-IV): sequencing the most valuable type-strain genomes for metagenomic binning, comparative biology and taxonomic classification.</title>
        <authorList>
            <person name="Goeker M."/>
        </authorList>
    </citation>
    <scope>NUCLEOTIDE SEQUENCE [LARGE SCALE GENOMIC DNA]</scope>
    <source>
        <strain evidence="2 3">DSM 18048</strain>
    </source>
</reference>
<evidence type="ECO:0000259" key="1">
    <source>
        <dbReference type="Pfam" id="PF04073"/>
    </source>
</evidence>
<dbReference type="EMBL" id="QJSX01000012">
    <property type="protein sequence ID" value="PYE52779.1"/>
    <property type="molecule type" value="Genomic_DNA"/>
</dbReference>
<evidence type="ECO:0000313" key="3">
    <source>
        <dbReference type="Proteomes" id="UP000248326"/>
    </source>
</evidence>
<dbReference type="SUPFAM" id="SSF55826">
    <property type="entry name" value="YbaK/ProRS associated domain"/>
    <property type="match status" value="1"/>
</dbReference>
<dbReference type="PANTHER" id="PTHR30411:SF1">
    <property type="entry name" value="CYTOPLASMIC PROTEIN"/>
    <property type="match status" value="1"/>
</dbReference>
<accession>A0A318S6V5</accession>
<dbReference type="Gene3D" id="3.90.960.10">
    <property type="entry name" value="YbaK/aminoacyl-tRNA synthetase-associated domain"/>
    <property type="match status" value="1"/>
</dbReference>
<dbReference type="RefSeq" id="WP_211317935.1">
    <property type="nucleotide sequence ID" value="NZ_QJSX01000012.1"/>
</dbReference>
<feature type="domain" description="YbaK/aminoacyl-tRNA synthetase-associated" evidence="1">
    <location>
        <begin position="30"/>
        <end position="148"/>
    </location>
</feature>
<dbReference type="InterPro" id="IPR036754">
    <property type="entry name" value="YbaK/aa-tRNA-synt-asso_dom_sf"/>
</dbReference>
<protein>
    <submittedName>
        <fullName evidence="2">Cys-tRNA(Pro) deacylase</fullName>
    </submittedName>
</protein>
<dbReference type="AlphaFoldDB" id="A0A318S6V5"/>
<dbReference type="GO" id="GO:0002161">
    <property type="term" value="F:aminoacyl-tRNA deacylase activity"/>
    <property type="evidence" value="ECO:0007669"/>
    <property type="project" value="InterPro"/>
</dbReference>
<sequence>MTPSDTAVDRLAAFLLDHGVAGTLVKPGVPTPTVSEAARALGVSVDRIVKSVLLVTNDGASVLVIAPGDRRVDVEKVARFVGASKLKLGSASQVLEATGYPAGGVPPVGHPAGLRVVLDASLLDRDELVGGGGSAEWLLRLTPREVVRVTGAAVSDVCRPAE</sequence>
<comment type="caution">
    <text evidence="2">The sequence shown here is derived from an EMBL/GenBank/DDBJ whole genome shotgun (WGS) entry which is preliminary data.</text>
</comment>
<dbReference type="Proteomes" id="UP000248326">
    <property type="component" value="Unassembled WGS sequence"/>
</dbReference>
<dbReference type="Pfam" id="PF04073">
    <property type="entry name" value="tRNA_edit"/>
    <property type="match status" value="1"/>
</dbReference>
<name>A0A318S6V5_9DEIO</name>
<dbReference type="PANTHER" id="PTHR30411">
    <property type="entry name" value="CYTOPLASMIC PROTEIN"/>
    <property type="match status" value="1"/>
</dbReference>
<organism evidence="2 3">
    <name type="scientific">Deinococcus yavapaiensis KR-236</name>
    <dbReference type="NCBI Taxonomy" id="694435"/>
    <lineage>
        <taxon>Bacteria</taxon>
        <taxon>Thermotogati</taxon>
        <taxon>Deinococcota</taxon>
        <taxon>Deinococci</taxon>
        <taxon>Deinococcales</taxon>
        <taxon>Deinococcaceae</taxon>
        <taxon>Deinococcus</taxon>
    </lineage>
</organism>
<gene>
    <name evidence="2" type="ORF">DES52_112100</name>
</gene>
<proteinExistence type="predicted"/>